<dbReference type="InterPro" id="IPR050316">
    <property type="entry name" value="Tyrosinase/Hemocyanin"/>
</dbReference>
<evidence type="ECO:0000256" key="9">
    <source>
        <dbReference type="ARBA" id="ARBA00048233"/>
    </source>
</evidence>
<dbReference type="GO" id="GO:0042438">
    <property type="term" value="P:melanin biosynthetic process"/>
    <property type="evidence" value="ECO:0007669"/>
    <property type="project" value="UniProtKB-KW"/>
</dbReference>
<dbReference type="PRINTS" id="PR00092">
    <property type="entry name" value="TYROSINASE"/>
</dbReference>
<reference evidence="13" key="2">
    <citation type="submission" date="2023-05" db="EMBL/GenBank/DDBJ databases">
        <authorList>
            <consortium name="Lawrence Berkeley National Laboratory"/>
            <person name="Steindorff A."/>
            <person name="Hensen N."/>
            <person name="Bonometti L."/>
            <person name="Westerberg I."/>
            <person name="Brannstrom I.O."/>
            <person name="Guillou S."/>
            <person name="Cros-Aarteil S."/>
            <person name="Calhoun S."/>
            <person name="Haridas S."/>
            <person name="Kuo A."/>
            <person name="Mondo S."/>
            <person name="Pangilinan J."/>
            <person name="Riley R."/>
            <person name="Labutti K."/>
            <person name="Andreopoulos B."/>
            <person name="Lipzen A."/>
            <person name="Chen C."/>
            <person name="Yanf M."/>
            <person name="Daum C."/>
            <person name="Ng V."/>
            <person name="Clum A."/>
            <person name="Ohm R."/>
            <person name="Martin F."/>
            <person name="Silar P."/>
            <person name="Natvig D."/>
            <person name="Lalanne C."/>
            <person name="Gautier V."/>
            <person name="Ament-Velasquez S.L."/>
            <person name="Kruys A."/>
            <person name="Hutchinson M.I."/>
            <person name="Powell A.J."/>
            <person name="Barry K."/>
            <person name="Miller A.N."/>
            <person name="Grigoriev I.V."/>
            <person name="Debuchy R."/>
            <person name="Gladieux P."/>
            <person name="Thoren M.H."/>
            <person name="Johannesson H."/>
        </authorList>
    </citation>
    <scope>NUCLEOTIDE SEQUENCE</scope>
    <source>
        <strain evidence="13">PSN293</strain>
    </source>
</reference>
<dbReference type="Gene3D" id="2.60.310.20">
    <property type="match status" value="1"/>
</dbReference>
<evidence type="ECO:0000256" key="8">
    <source>
        <dbReference type="ARBA" id="ARBA00023101"/>
    </source>
</evidence>
<comment type="catalytic activity">
    <reaction evidence="10">
        <text>L-tyrosine + O2 = L-dopaquinone + H2O</text>
        <dbReference type="Rhea" id="RHEA:18117"/>
        <dbReference type="ChEBI" id="CHEBI:15377"/>
        <dbReference type="ChEBI" id="CHEBI:15379"/>
        <dbReference type="ChEBI" id="CHEBI:57924"/>
        <dbReference type="ChEBI" id="CHEBI:58315"/>
        <dbReference type="EC" id="1.14.18.1"/>
    </reaction>
</comment>
<keyword evidence="4" id="KW-0479">Metal-binding</keyword>
<evidence type="ECO:0000256" key="2">
    <source>
        <dbReference type="ARBA" id="ARBA00009928"/>
    </source>
</evidence>
<accession>A0AAN6XWH8</accession>
<evidence type="ECO:0000256" key="7">
    <source>
        <dbReference type="ARBA" id="ARBA00023033"/>
    </source>
</evidence>
<keyword evidence="5" id="KW-0560">Oxidoreductase</keyword>
<dbReference type="PANTHER" id="PTHR11474:SF76">
    <property type="entry name" value="SHKT DOMAIN-CONTAINING PROTEIN"/>
    <property type="match status" value="1"/>
</dbReference>
<comment type="caution">
    <text evidence="13">The sequence shown here is derived from an EMBL/GenBank/DDBJ whole genome shotgun (WGS) entry which is preliminary data.</text>
</comment>
<organism evidence="13 14">
    <name type="scientific">Rhypophila decipiens</name>
    <dbReference type="NCBI Taxonomy" id="261697"/>
    <lineage>
        <taxon>Eukaryota</taxon>
        <taxon>Fungi</taxon>
        <taxon>Dikarya</taxon>
        <taxon>Ascomycota</taxon>
        <taxon>Pezizomycotina</taxon>
        <taxon>Sordariomycetes</taxon>
        <taxon>Sordariomycetidae</taxon>
        <taxon>Sordariales</taxon>
        <taxon>Naviculisporaceae</taxon>
        <taxon>Rhypophila</taxon>
    </lineage>
</organism>
<dbReference type="EMBL" id="MU858266">
    <property type="protein sequence ID" value="KAK4207928.1"/>
    <property type="molecule type" value="Genomic_DNA"/>
</dbReference>
<reference evidence="13" key="1">
    <citation type="journal article" date="2023" name="Mol. Phylogenet. Evol.">
        <title>Genome-scale phylogeny and comparative genomics of the fungal order Sordariales.</title>
        <authorList>
            <person name="Hensen N."/>
            <person name="Bonometti L."/>
            <person name="Westerberg I."/>
            <person name="Brannstrom I.O."/>
            <person name="Guillou S."/>
            <person name="Cros-Aarteil S."/>
            <person name="Calhoun S."/>
            <person name="Haridas S."/>
            <person name="Kuo A."/>
            <person name="Mondo S."/>
            <person name="Pangilinan J."/>
            <person name="Riley R."/>
            <person name="LaButti K."/>
            <person name="Andreopoulos B."/>
            <person name="Lipzen A."/>
            <person name="Chen C."/>
            <person name="Yan M."/>
            <person name="Daum C."/>
            <person name="Ng V."/>
            <person name="Clum A."/>
            <person name="Steindorff A."/>
            <person name="Ohm R.A."/>
            <person name="Martin F."/>
            <person name="Silar P."/>
            <person name="Natvig D.O."/>
            <person name="Lalanne C."/>
            <person name="Gautier V."/>
            <person name="Ament-Velasquez S.L."/>
            <person name="Kruys A."/>
            <person name="Hutchinson M.I."/>
            <person name="Powell A.J."/>
            <person name="Barry K."/>
            <person name="Miller A.N."/>
            <person name="Grigoriev I.V."/>
            <person name="Debuchy R."/>
            <person name="Gladieux P."/>
            <person name="Hiltunen Thoren M."/>
            <person name="Johannesson H."/>
        </authorList>
    </citation>
    <scope>NUCLEOTIDE SEQUENCE</scope>
    <source>
        <strain evidence="13">PSN293</strain>
    </source>
</reference>
<protein>
    <recommendedName>
        <fullName evidence="3">tyrosinase</fullName>
        <ecNumber evidence="3">1.14.18.1</ecNumber>
    </recommendedName>
</protein>
<comment type="cofactor">
    <cofactor evidence="1">
        <name>Cu(2+)</name>
        <dbReference type="ChEBI" id="CHEBI:29036"/>
    </cofactor>
</comment>
<evidence type="ECO:0000259" key="12">
    <source>
        <dbReference type="PROSITE" id="PS00498"/>
    </source>
</evidence>
<proteinExistence type="inferred from homology"/>
<dbReference type="PANTHER" id="PTHR11474">
    <property type="entry name" value="TYROSINASE FAMILY MEMBER"/>
    <property type="match status" value="1"/>
</dbReference>
<evidence type="ECO:0000256" key="11">
    <source>
        <dbReference type="SAM" id="MobiDB-lite"/>
    </source>
</evidence>
<dbReference type="GO" id="GO:0004503">
    <property type="term" value="F:tyrosinase activity"/>
    <property type="evidence" value="ECO:0007669"/>
    <property type="project" value="UniProtKB-EC"/>
</dbReference>
<dbReference type="InterPro" id="IPR041640">
    <property type="entry name" value="Tyrosinase_C"/>
</dbReference>
<keyword evidence="8" id="KW-0470">Melanin biosynthesis</keyword>
<dbReference type="Pfam" id="PF00264">
    <property type="entry name" value="Tyrosinase"/>
    <property type="match status" value="1"/>
</dbReference>
<feature type="compositionally biased region" description="Low complexity" evidence="11">
    <location>
        <begin position="353"/>
        <end position="363"/>
    </location>
</feature>
<feature type="domain" description="Tyrosinase copper-binding" evidence="12">
    <location>
        <begin position="217"/>
        <end position="228"/>
    </location>
</feature>
<dbReference type="InterPro" id="IPR002227">
    <property type="entry name" value="Tyrosinase_Cu-bd"/>
</dbReference>
<dbReference type="AlphaFoldDB" id="A0AAN6XWH8"/>
<evidence type="ECO:0000256" key="10">
    <source>
        <dbReference type="ARBA" id="ARBA00048881"/>
    </source>
</evidence>
<dbReference type="InterPro" id="IPR008922">
    <property type="entry name" value="Di-copper_centre_dom_sf"/>
</dbReference>
<evidence type="ECO:0000256" key="4">
    <source>
        <dbReference type="ARBA" id="ARBA00022723"/>
    </source>
</evidence>
<keyword evidence="6" id="KW-0186">Copper</keyword>
<comment type="similarity">
    <text evidence="2">Belongs to the tyrosinase family.</text>
</comment>
<evidence type="ECO:0000256" key="5">
    <source>
        <dbReference type="ARBA" id="ARBA00023002"/>
    </source>
</evidence>
<dbReference type="SUPFAM" id="SSF48056">
    <property type="entry name" value="Di-copper centre-containing domain"/>
    <property type="match status" value="1"/>
</dbReference>
<evidence type="ECO:0000256" key="3">
    <source>
        <dbReference type="ARBA" id="ARBA00011906"/>
    </source>
</evidence>
<evidence type="ECO:0000256" key="6">
    <source>
        <dbReference type="ARBA" id="ARBA00023008"/>
    </source>
</evidence>
<gene>
    <name evidence="13" type="ORF">QBC37DRAFT_432692</name>
</gene>
<keyword evidence="7" id="KW-0503">Monooxygenase</keyword>
<dbReference type="GO" id="GO:0046872">
    <property type="term" value="F:metal ion binding"/>
    <property type="evidence" value="ECO:0007669"/>
    <property type="project" value="UniProtKB-KW"/>
</dbReference>
<evidence type="ECO:0000313" key="13">
    <source>
        <dbReference type="EMBL" id="KAK4207928.1"/>
    </source>
</evidence>
<dbReference type="Gene3D" id="1.10.1280.10">
    <property type="entry name" value="Di-copper center containing domain from catechol oxidase"/>
    <property type="match status" value="1"/>
</dbReference>
<dbReference type="EC" id="1.14.18.1" evidence="3"/>
<dbReference type="Pfam" id="PF18132">
    <property type="entry name" value="Tyrosinase_C"/>
    <property type="match status" value="1"/>
</dbReference>
<name>A0AAN6XWH8_9PEZI</name>
<evidence type="ECO:0000256" key="1">
    <source>
        <dbReference type="ARBA" id="ARBA00001973"/>
    </source>
</evidence>
<comment type="catalytic activity">
    <reaction evidence="9">
        <text>2 L-dopa + O2 = 2 L-dopaquinone + 2 H2O</text>
        <dbReference type="Rhea" id="RHEA:34287"/>
        <dbReference type="ChEBI" id="CHEBI:15377"/>
        <dbReference type="ChEBI" id="CHEBI:15379"/>
        <dbReference type="ChEBI" id="CHEBI:57504"/>
        <dbReference type="ChEBI" id="CHEBI:57924"/>
        <dbReference type="EC" id="1.14.18.1"/>
    </reaction>
</comment>
<keyword evidence="14" id="KW-1185">Reference proteome</keyword>
<dbReference type="PROSITE" id="PS00498">
    <property type="entry name" value="TYROSINASE_2"/>
    <property type="match status" value="1"/>
</dbReference>
<dbReference type="Proteomes" id="UP001301769">
    <property type="component" value="Unassembled WGS sequence"/>
</dbReference>
<sequence length="507" mass="57351">MVEIAAKYDPPHRERYLKAANEFRLPYLDYFRARDDRGVKVPGPSEDKWSKYDFRLPDVLNEPRINVKLPPLDNIEEIDNPLYTYKFKDNHNLPQEDWGQVNTPGQPPQFSTSQTLRWPTSATQTEHDLEALSISLNQARAGGITTFFDLISTAPYATLEAVASDRLVRGDMTTFRKLNEDNQVIGSGSIEGFHGNYHIFIGGNSGHMSVVPIAAFDPVFWLHHAQVDRVWSLWQAFHPDVWFPPAKKAGQQADNEKDLLPFYLQRDRPGKGKFYNSDNTKSTEDLGYVYDDFIGLGGKKDELLSRLKAKYDWQRIKPDDPSVTDPNEAMKPLFNKIHSSYFLANLKSPKTLTPAVPAPSTSTTRRRSRKPLQSLVAQSAATAKIDAIFDREWYVDTTVLRSAANGPFTIYFFLAPQGEVTSDGASLAQSPFLAGINHMFVASAEACDNCGDLEALRQMSSETTPITPLLLTYLELEDNELESLRPEHVKPFLVQYLRWRVVFVSPN</sequence>
<evidence type="ECO:0000313" key="14">
    <source>
        <dbReference type="Proteomes" id="UP001301769"/>
    </source>
</evidence>
<feature type="region of interest" description="Disordered" evidence="11">
    <location>
        <begin position="353"/>
        <end position="373"/>
    </location>
</feature>